<keyword evidence="3" id="KW-1185">Reference proteome</keyword>
<keyword evidence="1" id="KW-0812">Transmembrane</keyword>
<proteinExistence type="predicted"/>
<keyword evidence="1" id="KW-1133">Transmembrane helix</keyword>
<dbReference type="Proteomes" id="UP001501757">
    <property type="component" value="Unassembled WGS sequence"/>
</dbReference>
<keyword evidence="1" id="KW-0472">Membrane</keyword>
<evidence type="ECO:0000313" key="2">
    <source>
        <dbReference type="EMBL" id="GAA0354125.1"/>
    </source>
</evidence>
<dbReference type="RefSeq" id="WP_343844352.1">
    <property type="nucleotide sequence ID" value="NZ_BAAAEI010000008.1"/>
</dbReference>
<sequence length="54" mass="6611">MLHILDFKDRQDFNNPLLINLTIGAWLFTLSGFVMLYHSLFKPHWRKWQYKKGM</sequence>
<gene>
    <name evidence="2" type="ORF">GCM10009092_18050</name>
</gene>
<feature type="transmembrane region" description="Helical" evidence="1">
    <location>
        <begin position="17"/>
        <end position="37"/>
    </location>
</feature>
<comment type="caution">
    <text evidence="2">The sequence shown here is derived from an EMBL/GenBank/DDBJ whole genome shotgun (WGS) entry which is preliminary data.</text>
</comment>
<evidence type="ECO:0000313" key="3">
    <source>
        <dbReference type="Proteomes" id="UP001501757"/>
    </source>
</evidence>
<organism evidence="2 3">
    <name type="scientific">Bowmanella denitrificans</name>
    <dbReference type="NCBI Taxonomy" id="366582"/>
    <lineage>
        <taxon>Bacteria</taxon>
        <taxon>Pseudomonadati</taxon>
        <taxon>Pseudomonadota</taxon>
        <taxon>Gammaproteobacteria</taxon>
        <taxon>Alteromonadales</taxon>
        <taxon>Alteromonadaceae</taxon>
        <taxon>Bowmanella</taxon>
    </lineage>
</organism>
<evidence type="ECO:0000256" key="1">
    <source>
        <dbReference type="SAM" id="Phobius"/>
    </source>
</evidence>
<reference evidence="2 3" key="1">
    <citation type="journal article" date="2019" name="Int. J. Syst. Evol. Microbiol.">
        <title>The Global Catalogue of Microorganisms (GCM) 10K type strain sequencing project: providing services to taxonomists for standard genome sequencing and annotation.</title>
        <authorList>
            <consortium name="The Broad Institute Genomics Platform"/>
            <consortium name="The Broad Institute Genome Sequencing Center for Infectious Disease"/>
            <person name="Wu L."/>
            <person name="Ma J."/>
        </authorList>
    </citation>
    <scope>NUCLEOTIDE SEQUENCE [LARGE SCALE GENOMIC DNA]</scope>
    <source>
        <strain evidence="2 3">JCM 13378</strain>
    </source>
</reference>
<name>A0ABN0X3E5_9ALTE</name>
<accession>A0ABN0X3E5</accession>
<dbReference type="EMBL" id="BAAAEI010000008">
    <property type="protein sequence ID" value="GAA0354125.1"/>
    <property type="molecule type" value="Genomic_DNA"/>
</dbReference>
<protein>
    <submittedName>
        <fullName evidence="2">Uncharacterized protein</fullName>
    </submittedName>
</protein>